<dbReference type="Proteomes" id="UP000677537">
    <property type="component" value="Unassembled WGS sequence"/>
</dbReference>
<protein>
    <submittedName>
        <fullName evidence="1">Uncharacterized protein</fullName>
    </submittedName>
</protein>
<dbReference type="AlphaFoldDB" id="A0A940N4N8"/>
<dbReference type="RefSeq" id="WP_209377352.1">
    <property type="nucleotide sequence ID" value="NZ_JAGIZA010000050.1"/>
</dbReference>
<evidence type="ECO:0000313" key="2">
    <source>
        <dbReference type="Proteomes" id="UP000677537"/>
    </source>
</evidence>
<dbReference type="EMBL" id="JAGIZA010000050">
    <property type="protein sequence ID" value="MBP0496554.1"/>
    <property type="molecule type" value="Genomic_DNA"/>
</dbReference>
<comment type="caution">
    <text evidence="1">The sequence shown here is derived from an EMBL/GenBank/DDBJ whole genome shotgun (WGS) entry which is preliminary data.</text>
</comment>
<accession>A0A940N4N8</accession>
<sequence length="101" mass="11157">CPLIRAPLTILDAKQSSRTPDQLKANPWPRKKIASHFQKTDAIVKDLALSAPLYHRWHYTGPTGDAPHLCEGETRKIRIRNQAALRCPSKLAAPKGATSPP</sequence>
<name>A0A940N4N8_9PROT</name>
<evidence type="ECO:0000313" key="1">
    <source>
        <dbReference type="EMBL" id="MBP0496554.1"/>
    </source>
</evidence>
<proteinExistence type="predicted"/>
<gene>
    <name evidence="1" type="ORF">J5Y10_27510</name>
</gene>
<reference evidence="1" key="1">
    <citation type="submission" date="2021-03" db="EMBL/GenBank/DDBJ databases">
        <authorList>
            <person name="So Y."/>
        </authorList>
    </citation>
    <scope>NUCLEOTIDE SEQUENCE</scope>
    <source>
        <strain evidence="1">SG15</strain>
    </source>
</reference>
<organism evidence="1 2">
    <name type="scientific">Roseomonas indoligenes</name>
    <dbReference type="NCBI Taxonomy" id="2820811"/>
    <lineage>
        <taxon>Bacteria</taxon>
        <taxon>Pseudomonadati</taxon>
        <taxon>Pseudomonadota</taxon>
        <taxon>Alphaproteobacteria</taxon>
        <taxon>Acetobacterales</taxon>
        <taxon>Roseomonadaceae</taxon>
        <taxon>Roseomonas</taxon>
    </lineage>
</organism>
<feature type="non-terminal residue" evidence="1">
    <location>
        <position position="1"/>
    </location>
</feature>
<keyword evidence="2" id="KW-1185">Reference proteome</keyword>